<reference evidence="1 2" key="1">
    <citation type="submission" date="2019-02" db="EMBL/GenBank/DDBJ databases">
        <title>Deep-cultivation of Planctomycetes and their phenomic and genomic characterization uncovers novel biology.</title>
        <authorList>
            <person name="Wiegand S."/>
            <person name="Jogler M."/>
            <person name="Boedeker C."/>
            <person name="Pinto D."/>
            <person name="Vollmers J."/>
            <person name="Rivas-Marin E."/>
            <person name="Kohn T."/>
            <person name="Peeters S.H."/>
            <person name="Heuer A."/>
            <person name="Rast P."/>
            <person name="Oberbeckmann S."/>
            <person name="Bunk B."/>
            <person name="Jeske O."/>
            <person name="Meyerdierks A."/>
            <person name="Storesund J.E."/>
            <person name="Kallscheuer N."/>
            <person name="Luecker S."/>
            <person name="Lage O.M."/>
            <person name="Pohl T."/>
            <person name="Merkel B.J."/>
            <person name="Hornburger P."/>
            <person name="Mueller R.-W."/>
            <person name="Bruemmer F."/>
            <person name="Labrenz M."/>
            <person name="Spormann A.M."/>
            <person name="Op den Camp H."/>
            <person name="Overmann J."/>
            <person name="Amann R."/>
            <person name="Jetten M.S.M."/>
            <person name="Mascher T."/>
            <person name="Medema M.H."/>
            <person name="Devos D.P."/>
            <person name="Kaster A.-K."/>
            <person name="Ovreas L."/>
            <person name="Rohde M."/>
            <person name="Galperin M.Y."/>
            <person name="Jogler C."/>
        </authorList>
    </citation>
    <scope>NUCLEOTIDE SEQUENCE [LARGE SCALE GENOMIC DNA]</scope>
    <source>
        <strain evidence="1 2">HG15A2</strain>
    </source>
</reference>
<dbReference type="AlphaFoldDB" id="A0A517MT83"/>
<gene>
    <name evidence="1" type="ORF">HG15A2_13610</name>
</gene>
<sequence>MGIPERDWLIFKSGLFLYHQPDDQIDQWFVGGDCAGWLYARLLPQPNIRAGTSPVMEDWGWYSALRTFDLNVRVALLTYPWPEQEHCWAIGLEPKRKFFLRSSNSKFQQAVTCIADGLDAIVEADERFEHLGWFAQDPFLTAARH</sequence>
<keyword evidence="2" id="KW-1185">Reference proteome</keyword>
<accession>A0A517MT83</accession>
<dbReference type="Proteomes" id="UP000319852">
    <property type="component" value="Chromosome"/>
</dbReference>
<protein>
    <submittedName>
        <fullName evidence="1">Uncharacterized protein</fullName>
    </submittedName>
</protein>
<organism evidence="1 2">
    <name type="scientific">Adhaeretor mobilis</name>
    <dbReference type="NCBI Taxonomy" id="1930276"/>
    <lineage>
        <taxon>Bacteria</taxon>
        <taxon>Pseudomonadati</taxon>
        <taxon>Planctomycetota</taxon>
        <taxon>Planctomycetia</taxon>
        <taxon>Pirellulales</taxon>
        <taxon>Lacipirellulaceae</taxon>
        <taxon>Adhaeretor</taxon>
    </lineage>
</organism>
<evidence type="ECO:0000313" key="1">
    <source>
        <dbReference type="EMBL" id="QDS98089.1"/>
    </source>
</evidence>
<proteinExistence type="predicted"/>
<evidence type="ECO:0000313" key="2">
    <source>
        <dbReference type="Proteomes" id="UP000319852"/>
    </source>
</evidence>
<name>A0A517MT83_9BACT</name>
<dbReference type="EMBL" id="CP036263">
    <property type="protein sequence ID" value="QDS98089.1"/>
    <property type="molecule type" value="Genomic_DNA"/>
</dbReference>
<dbReference type="KEGG" id="amob:HG15A2_13610"/>